<name>A0A511NEY6_9FLAO</name>
<gene>
    <name evidence="1" type="ORF">EB1_11620</name>
</gene>
<accession>A0A511NEY6</accession>
<organism evidence="1 2">
    <name type="scientific">Empedobacter brevis NBRC 14943 = ATCC 43319</name>
    <dbReference type="NCBI Taxonomy" id="1218108"/>
    <lineage>
        <taxon>Bacteria</taxon>
        <taxon>Pseudomonadati</taxon>
        <taxon>Bacteroidota</taxon>
        <taxon>Flavobacteriia</taxon>
        <taxon>Flavobacteriales</taxon>
        <taxon>Weeksellaceae</taxon>
        <taxon>Empedobacter</taxon>
    </lineage>
</organism>
<proteinExistence type="predicted"/>
<dbReference type="AlphaFoldDB" id="A0A511NEY6"/>
<evidence type="ECO:0000313" key="2">
    <source>
        <dbReference type="Proteomes" id="UP000321245"/>
    </source>
</evidence>
<reference evidence="1 2" key="1">
    <citation type="submission" date="2019-07" db="EMBL/GenBank/DDBJ databases">
        <title>Whole genome shotgun sequence of Empedobacter brevis NBRC 14943.</title>
        <authorList>
            <person name="Hosoyama A."/>
            <person name="Uohara A."/>
            <person name="Ohji S."/>
            <person name="Ichikawa N."/>
        </authorList>
    </citation>
    <scope>NUCLEOTIDE SEQUENCE [LARGE SCALE GENOMIC DNA]</scope>
    <source>
        <strain evidence="1 2">NBRC 14943</strain>
    </source>
</reference>
<dbReference type="STRING" id="1218108.GCA_000382425_02461"/>
<dbReference type="EMBL" id="BJXC01000006">
    <property type="protein sequence ID" value="GEM51372.1"/>
    <property type="molecule type" value="Genomic_DNA"/>
</dbReference>
<sequence>MEAIDPKVPPIKVTKQRVSSEIRLLPMIEFLLSILNKIKDSTLIKSRVKNKGMSIR</sequence>
<protein>
    <submittedName>
        <fullName evidence="1">Uncharacterized protein</fullName>
    </submittedName>
</protein>
<comment type="caution">
    <text evidence="1">The sequence shown here is derived from an EMBL/GenBank/DDBJ whole genome shotgun (WGS) entry which is preliminary data.</text>
</comment>
<dbReference type="Proteomes" id="UP000321245">
    <property type="component" value="Unassembled WGS sequence"/>
</dbReference>
<evidence type="ECO:0000313" key="1">
    <source>
        <dbReference type="EMBL" id="GEM51372.1"/>
    </source>
</evidence>
<keyword evidence="2" id="KW-1185">Reference proteome</keyword>